<dbReference type="GO" id="GO:0003729">
    <property type="term" value="F:mRNA binding"/>
    <property type="evidence" value="ECO:0007669"/>
    <property type="project" value="TreeGrafter"/>
</dbReference>
<feature type="region of interest" description="Disordered" evidence="1">
    <location>
        <begin position="734"/>
        <end position="760"/>
    </location>
</feature>
<dbReference type="PANTHER" id="PTHR23092">
    <property type="entry name" value="POLY(A) RNA POLYMERASE"/>
    <property type="match status" value="1"/>
</dbReference>
<dbReference type="VEuPathDB" id="PlasmoDB:PVX_124000"/>
<feature type="compositionally biased region" description="Basic residues" evidence="1">
    <location>
        <begin position="51"/>
        <end position="64"/>
    </location>
</feature>
<accession>A0A565A341</accession>
<dbReference type="CDD" id="cd05402">
    <property type="entry name" value="NT_PAP_TUTase"/>
    <property type="match status" value="1"/>
</dbReference>
<feature type="domain" description="Poly(A) RNA polymerase mitochondrial-like central palm" evidence="2">
    <location>
        <begin position="351"/>
        <end position="476"/>
    </location>
</feature>
<feature type="region of interest" description="Disordered" evidence="1">
    <location>
        <begin position="283"/>
        <end position="333"/>
    </location>
</feature>
<dbReference type="VEuPathDB" id="PlasmoDB:PVP01_1445600"/>
<dbReference type="GO" id="GO:0043634">
    <property type="term" value="P:polyadenylation-dependent ncRNA catabolic process"/>
    <property type="evidence" value="ECO:0007669"/>
    <property type="project" value="TreeGrafter"/>
</dbReference>
<dbReference type="Gene3D" id="3.30.460.10">
    <property type="entry name" value="Beta Polymerase, domain 2"/>
    <property type="match status" value="1"/>
</dbReference>
<dbReference type="InterPro" id="IPR054708">
    <property type="entry name" value="MTPAP-like_central"/>
</dbReference>
<feature type="compositionally biased region" description="Low complexity" evidence="1">
    <location>
        <begin position="156"/>
        <end position="173"/>
    </location>
</feature>
<feature type="compositionally biased region" description="Pro residues" evidence="1">
    <location>
        <begin position="312"/>
        <end position="322"/>
    </location>
</feature>
<dbReference type="SUPFAM" id="SSF81301">
    <property type="entry name" value="Nucleotidyltransferase"/>
    <property type="match status" value="1"/>
</dbReference>
<feature type="compositionally biased region" description="Polar residues" evidence="1">
    <location>
        <begin position="751"/>
        <end position="760"/>
    </location>
</feature>
<dbReference type="InterPro" id="IPR043519">
    <property type="entry name" value="NT_sf"/>
</dbReference>
<dbReference type="AlphaFoldDB" id="A0A565A341"/>
<proteinExistence type="predicted"/>
<organism evidence="3 4">
    <name type="scientific">Plasmodium vivax</name>
    <name type="common">malaria parasite P. vivax</name>
    <dbReference type="NCBI Taxonomy" id="5855"/>
    <lineage>
        <taxon>Eukaryota</taxon>
        <taxon>Sar</taxon>
        <taxon>Alveolata</taxon>
        <taxon>Apicomplexa</taxon>
        <taxon>Aconoidasida</taxon>
        <taxon>Haemosporida</taxon>
        <taxon>Plasmodiidae</taxon>
        <taxon>Plasmodium</taxon>
        <taxon>Plasmodium (Plasmodium)</taxon>
    </lineage>
</organism>
<name>A0A565A341_PLAVI</name>
<evidence type="ECO:0000313" key="3">
    <source>
        <dbReference type="EMBL" id="VUZ98979.1"/>
    </source>
</evidence>
<dbReference type="InterPro" id="IPR045862">
    <property type="entry name" value="Trf4-like"/>
</dbReference>
<dbReference type="EMBL" id="LT635625">
    <property type="protein sequence ID" value="VUZ98979.1"/>
    <property type="molecule type" value="Genomic_DNA"/>
</dbReference>
<dbReference type="Pfam" id="PF22600">
    <property type="entry name" value="MTPAP-like_central"/>
    <property type="match status" value="1"/>
</dbReference>
<dbReference type="VEuPathDB" id="PlasmoDB:PVPAM_140053600"/>
<evidence type="ECO:0000313" key="4">
    <source>
        <dbReference type="Proteomes" id="UP000220605"/>
    </source>
</evidence>
<gene>
    <name evidence="3" type="ORF">PVP01_1445600</name>
</gene>
<feature type="compositionally biased region" description="Basic and acidic residues" evidence="1">
    <location>
        <begin position="65"/>
        <end position="107"/>
    </location>
</feature>
<sequence>MTKGDRIKKGVLGRMEKWYKEKKLAKKMGALMGKRVSGGFGVKRNPEWWKQLKKKKQQKKQKLLKKQEQLKKQKQQEQQKKQEQLKKQQKQKKQEQLKKQQKQEKQKKQQKQQKQKGQMGQMGQGRKRRAHNEEEDEEQMCRSNPYGGNPFGGTPYGENPYGENPYGENPYGGNPYGGHPHRRATGPDRHNAPGRQNYKVKRIDGVGIGKKRRSPPRTEPTWEDAEHENGVPRFMQKNGRPFCSHYLDDLRRIYFCTGRTADAYSMMASEMDANARAVLGEKRPCKSAPPRESQSQSQSSPQLQSPPQSQSSPPPASPPTREPPVRKDQTNGLAQRQYLESSTIELFYNLGKEVTQLTHLMKPRRHEIAMREKLVKEVERFIRGIYPEVYMLIFGSCNTDLDLYNADVDICIYNRTQSDINNVYKLYGEMKSNKLFENANIKPIINAKVPIIKCFFTNAQISIDFSFNQVSAIISTVETQNALKENPLIKYIIIFFKIFLLQNDLNDAFQGGISSYKLFLIFVRFMKEHCFVFSGKNSYLYIGEVVYKFVSYLSLFRDKSEECMDSFFSFMCCYDSPDGVATQGEQSTCHAATQSRQTIEILKRRKTKVVKKIFRHMFCRVGETNQGFNAKRRDLSFDKLFQVRQCMKEVLYSLSDVLIYLVRKKTKNISPEYDAAIFADALSIVSFFHFLREERLNRLLLNCYAFFHQKVLCIAELPPRDDLPIEVCEGPNGAAAQQRDVPPHSAFGDDTASSPCGPTASTEGAPPLMSYFQRDTLDEVQANVNQLYRSMGNKASDHNRLVRNVCSELVILNTLLDLNKVLTNRFHYHQIFLPAPQGGNPQDEGDLAARKLQMLSDLARFKNYNPSEVMGLEIKSEFFVNSADTVFGGGAARKGQPFLRMYF</sequence>
<dbReference type="VEuPathDB" id="PlasmoDB:PVW1_140051900"/>
<protein>
    <recommendedName>
        <fullName evidence="2">Poly(A) RNA polymerase mitochondrial-like central palm domain-containing protein</fullName>
    </recommendedName>
</protein>
<dbReference type="GO" id="GO:0005730">
    <property type="term" value="C:nucleolus"/>
    <property type="evidence" value="ECO:0007669"/>
    <property type="project" value="TreeGrafter"/>
</dbReference>
<dbReference type="GO" id="GO:0031499">
    <property type="term" value="C:TRAMP complex"/>
    <property type="evidence" value="ECO:0007669"/>
    <property type="project" value="TreeGrafter"/>
</dbReference>
<dbReference type="SUPFAM" id="SSF81631">
    <property type="entry name" value="PAP/OAS1 substrate-binding domain"/>
    <property type="match status" value="1"/>
</dbReference>
<evidence type="ECO:0000256" key="1">
    <source>
        <dbReference type="SAM" id="MobiDB-lite"/>
    </source>
</evidence>
<feature type="compositionally biased region" description="Low complexity" evidence="1">
    <location>
        <begin position="288"/>
        <end position="311"/>
    </location>
</feature>
<dbReference type="GO" id="GO:0031123">
    <property type="term" value="P:RNA 3'-end processing"/>
    <property type="evidence" value="ECO:0007669"/>
    <property type="project" value="TreeGrafter"/>
</dbReference>
<dbReference type="GO" id="GO:1990817">
    <property type="term" value="F:poly(A) RNA polymerase activity"/>
    <property type="evidence" value="ECO:0007669"/>
    <property type="project" value="InterPro"/>
</dbReference>
<reference evidence="4" key="1">
    <citation type="submission" date="2016-07" db="EMBL/GenBank/DDBJ databases">
        <authorList>
            <consortium name="Pathogen Informatics"/>
        </authorList>
    </citation>
    <scope>NUCLEOTIDE SEQUENCE [LARGE SCALE GENOMIC DNA]</scope>
</reference>
<dbReference type="OrthoDB" id="273917at2759"/>
<dbReference type="PANTHER" id="PTHR23092:SF15">
    <property type="entry name" value="INACTIVE NON-CANONICAL POLY(A) RNA POLYMERASE PROTEIN TRF4-2-RELATED"/>
    <property type="match status" value="1"/>
</dbReference>
<feature type="region of interest" description="Disordered" evidence="1">
    <location>
        <begin position="30"/>
        <end position="227"/>
    </location>
</feature>
<dbReference type="Proteomes" id="UP000220605">
    <property type="component" value="Chromosome 14"/>
</dbReference>
<evidence type="ECO:0000259" key="2">
    <source>
        <dbReference type="Pfam" id="PF22600"/>
    </source>
</evidence>